<keyword evidence="4" id="KW-0547">Nucleotide-binding</keyword>
<accession>A0AAJ6GFC4</accession>
<gene>
    <name evidence="12" type="primary">recN</name>
    <name evidence="12" type="ORF">NEH99_04790</name>
</gene>
<keyword evidence="7 9" id="KW-0234">DNA repair</keyword>
<proteinExistence type="inferred from homology"/>
<keyword evidence="10" id="KW-0175">Coiled coil</keyword>
<dbReference type="InterPro" id="IPR027417">
    <property type="entry name" value="P-loop_NTPase"/>
</dbReference>
<dbReference type="Pfam" id="PF13476">
    <property type="entry name" value="AAA_23"/>
    <property type="match status" value="1"/>
</dbReference>
<dbReference type="Gene3D" id="3.40.50.300">
    <property type="entry name" value="P-loop containing nucleotide triphosphate hydrolases"/>
    <property type="match status" value="2"/>
</dbReference>
<evidence type="ECO:0000256" key="9">
    <source>
        <dbReference type="PIRNR" id="PIRNR003128"/>
    </source>
</evidence>
<name>A0AAJ6GFC4_BRAPL</name>
<evidence type="ECO:0000313" key="12">
    <source>
        <dbReference type="EMBL" id="WIH95866.1"/>
    </source>
</evidence>
<reference evidence="12" key="1">
    <citation type="submission" date="2022-06" db="EMBL/GenBank/DDBJ databases">
        <title>Brachyspira pilosicoli from pigs in Switzerland.</title>
        <authorList>
            <person name="Schmitt S."/>
            <person name="Arnold M."/>
            <person name="Rossano A."/>
            <person name="Perreten V."/>
        </authorList>
    </citation>
    <scope>NUCLEOTIDE SEQUENCE</scope>
    <source>
        <strain evidence="12">MEI4028</strain>
    </source>
</reference>
<dbReference type="GO" id="GO:0016887">
    <property type="term" value="F:ATP hydrolysis activity"/>
    <property type="evidence" value="ECO:0007669"/>
    <property type="project" value="InterPro"/>
</dbReference>
<dbReference type="CDD" id="cd03241">
    <property type="entry name" value="ABC_RecN"/>
    <property type="match status" value="2"/>
</dbReference>
<evidence type="ECO:0000256" key="7">
    <source>
        <dbReference type="ARBA" id="ARBA00023204"/>
    </source>
</evidence>
<dbReference type="RefSeq" id="WP_157143374.1">
    <property type="nucleotide sequence ID" value="NZ_CALXQO010000008.1"/>
</dbReference>
<dbReference type="GO" id="GO:0006302">
    <property type="term" value="P:double-strand break repair"/>
    <property type="evidence" value="ECO:0007669"/>
    <property type="project" value="InterPro"/>
</dbReference>
<dbReference type="InterPro" id="IPR004604">
    <property type="entry name" value="DNA_recomb/repair_RecN"/>
</dbReference>
<comment type="function">
    <text evidence="1 9">May be involved in recombinational repair of damaged DNA.</text>
</comment>
<evidence type="ECO:0000313" key="13">
    <source>
        <dbReference type="Proteomes" id="UP001242021"/>
    </source>
</evidence>
<comment type="similarity">
    <text evidence="2 9">Belongs to the RecN family.</text>
</comment>
<evidence type="ECO:0000256" key="8">
    <source>
        <dbReference type="ARBA" id="ARBA00033408"/>
    </source>
</evidence>
<dbReference type="NCBIfam" id="TIGR00634">
    <property type="entry name" value="recN"/>
    <property type="match status" value="1"/>
</dbReference>
<evidence type="ECO:0000256" key="2">
    <source>
        <dbReference type="ARBA" id="ARBA00009441"/>
    </source>
</evidence>
<evidence type="ECO:0000256" key="1">
    <source>
        <dbReference type="ARBA" id="ARBA00003618"/>
    </source>
</evidence>
<evidence type="ECO:0000259" key="11">
    <source>
        <dbReference type="Pfam" id="PF13476"/>
    </source>
</evidence>
<keyword evidence="5 9" id="KW-0227">DNA damage</keyword>
<keyword evidence="6" id="KW-0067">ATP-binding</keyword>
<sequence length="575" mass="64906">MLKYLDIRNFVLIDKVKINFENGFNVLTGETGAGKSIIISALELITGEKGSTRMVGLNGDRLTVIGTFFLQSSLNIVKNKLKEWNIEITGNELNIKREITKDGKSRSFINNIGVRVAELKELGDLIVDIHGQHEHQSLFNAANHINFYDAYLNIEDKLQVYREHYNKLTKLIKQYNEISQNKNTILKEKSFLEYAIEEIEKANLKYNEDEEIKNDIAMMSNAENIASALSIINKDIFGSESGAYLKLTRSINTLQSISQYDDRLSDLASQIEAISLNLEDIKTVFTEIRAKAKFDPEELQALNERLFFINTLKKKYGNNIKEIINYAKEAKEKLDSLNFSEEDILKLKEEIENIRTKTSVLAKEISDIRKSKKDVFINAIEKEMCDLGMTSTKFDVEITYDEDDEDGILNIDGTNLKANSNGIDNIEFIIAPNKQAMFQPLRKIASGGEISRIMLSLKSVLSSGDYCETCVFDEIDVGVGGRIAEVIGEKIAALSKQKQILSITHLAQIAIYANNHFKVIKNEKDDVVTSTIEELNDSNKVNEIARMITGKEITDASIKHAEELLEHAKKSSGLF</sequence>
<dbReference type="InterPro" id="IPR038729">
    <property type="entry name" value="Rad50/SbcC_AAA"/>
</dbReference>
<dbReference type="Proteomes" id="UP001242021">
    <property type="component" value="Chromosome"/>
</dbReference>
<dbReference type="EMBL" id="CP098754">
    <property type="protein sequence ID" value="WIH95866.1"/>
    <property type="molecule type" value="Genomic_DNA"/>
</dbReference>
<feature type="coiled-coil region" evidence="10">
    <location>
        <begin position="330"/>
        <end position="357"/>
    </location>
</feature>
<protein>
    <recommendedName>
        <fullName evidence="3 9">DNA repair protein RecN</fullName>
    </recommendedName>
    <alternativeName>
        <fullName evidence="8 9">Recombination protein N</fullName>
    </alternativeName>
</protein>
<dbReference type="PIRSF" id="PIRSF003128">
    <property type="entry name" value="RecN"/>
    <property type="match status" value="1"/>
</dbReference>
<feature type="domain" description="Rad50/SbcC-type AAA" evidence="11">
    <location>
        <begin position="5"/>
        <end position="217"/>
    </location>
</feature>
<dbReference type="GO" id="GO:0006310">
    <property type="term" value="P:DNA recombination"/>
    <property type="evidence" value="ECO:0007669"/>
    <property type="project" value="InterPro"/>
</dbReference>
<evidence type="ECO:0000256" key="4">
    <source>
        <dbReference type="ARBA" id="ARBA00022741"/>
    </source>
</evidence>
<evidence type="ECO:0000256" key="5">
    <source>
        <dbReference type="ARBA" id="ARBA00022763"/>
    </source>
</evidence>
<organism evidence="12 13">
    <name type="scientific">Brachyspira pilosicoli</name>
    <name type="common">Serpulina pilosicoli</name>
    <dbReference type="NCBI Taxonomy" id="52584"/>
    <lineage>
        <taxon>Bacteria</taxon>
        <taxon>Pseudomonadati</taxon>
        <taxon>Spirochaetota</taxon>
        <taxon>Spirochaetia</taxon>
        <taxon>Brachyspirales</taxon>
        <taxon>Brachyspiraceae</taxon>
        <taxon>Brachyspira</taxon>
    </lineage>
</organism>
<dbReference type="GO" id="GO:0005524">
    <property type="term" value="F:ATP binding"/>
    <property type="evidence" value="ECO:0007669"/>
    <property type="project" value="UniProtKB-KW"/>
</dbReference>
<evidence type="ECO:0000256" key="6">
    <source>
        <dbReference type="ARBA" id="ARBA00022840"/>
    </source>
</evidence>
<evidence type="ECO:0000256" key="3">
    <source>
        <dbReference type="ARBA" id="ARBA00021315"/>
    </source>
</evidence>
<dbReference type="AlphaFoldDB" id="A0AAJ6GFC4"/>
<dbReference type="PANTHER" id="PTHR11059:SF0">
    <property type="entry name" value="DNA REPAIR PROTEIN RECN"/>
    <property type="match status" value="1"/>
</dbReference>
<dbReference type="GO" id="GO:0043590">
    <property type="term" value="C:bacterial nucleoid"/>
    <property type="evidence" value="ECO:0007669"/>
    <property type="project" value="TreeGrafter"/>
</dbReference>
<dbReference type="SUPFAM" id="SSF52540">
    <property type="entry name" value="P-loop containing nucleoside triphosphate hydrolases"/>
    <property type="match status" value="1"/>
</dbReference>
<dbReference type="PANTHER" id="PTHR11059">
    <property type="entry name" value="DNA REPAIR PROTEIN RECN"/>
    <property type="match status" value="1"/>
</dbReference>
<evidence type="ECO:0000256" key="10">
    <source>
        <dbReference type="SAM" id="Coils"/>
    </source>
</evidence>
<dbReference type="GO" id="GO:0009432">
    <property type="term" value="P:SOS response"/>
    <property type="evidence" value="ECO:0007669"/>
    <property type="project" value="TreeGrafter"/>
</dbReference>